<dbReference type="EMBL" id="JFFI01000670">
    <property type="protein sequence ID" value="KXH66500.1"/>
    <property type="molecule type" value="Genomic_DNA"/>
</dbReference>
<feature type="region of interest" description="Disordered" evidence="1">
    <location>
        <begin position="192"/>
        <end position="226"/>
    </location>
</feature>
<feature type="compositionally biased region" description="Low complexity" evidence="1">
    <location>
        <begin position="45"/>
        <end position="54"/>
    </location>
</feature>
<gene>
    <name evidence="2" type="ORF">CSAL01_13579</name>
</gene>
<accession>A0A135V1F8</accession>
<proteinExistence type="predicted"/>
<sequence>SDDYYGFAPAGQAAAATTAEPPAPAEQEGGEGNGELELSSDSELSEPPSHLETLTTPTPKSKKGKKERKKEKKKEKKKERKPKDPVVPGAPREEPCLPCVQALVKGGDTLASVGCHDCLAGGTTRCAACADGKANRRCDPLRSDVKAAWVEYSTLAEDYRREPAQCGFRPLFIKDVEGAFGRVRTLAAAQTKAENEKARARRDARAATLSPAAKSPAPPALPAALGAASFTQEEARSLSEHHQALASLYAAIAARPPRAA</sequence>
<feature type="non-terminal residue" evidence="2">
    <location>
        <position position="1"/>
    </location>
</feature>
<dbReference type="AlphaFoldDB" id="A0A135V1F8"/>
<feature type="compositionally biased region" description="Low complexity" evidence="1">
    <location>
        <begin position="8"/>
        <end position="20"/>
    </location>
</feature>
<organism evidence="2 3">
    <name type="scientific">Colletotrichum salicis</name>
    <dbReference type="NCBI Taxonomy" id="1209931"/>
    <lineage>
        <taxon>Eukaryota</taxon>
        <taxon>Fungi</taxon>
        <taxon>Dikarya</taxon>
        <taxon>Ascomycota</taxon>
        <taxon>Pezizomycotina</taxon>
        <taxon>Sordariomycetes</taxon>
        <taxon>Hypocreomycetidae</taxon>
        <taxon>Glomerellales</taxon>
        <taxon>Glomerellaceae</taxon>
        <taxon>Colletotrichum</taxon>
        <taxon>Colletotrichum acutatum species complex</taxon>
    </lineage>
</organism>
<feature type="compositionally biased region" description="Low complexity" evidence="1">
    <location>
        <begin position="206"/>
        <end position="215"/>
    </location>
</feature>
<feature type="compositionally biased region" description="Basic residues" evidence="1">
    <location>
        <begin position="60"/>
        <end position="80"/>
    </location>
</feature>
<evidence type="ECO:0000313" key="3">
    <source>
        <dbReference type="Proteomes" id="UP000070121"/>
    </source>
</evidence>
<name>A0A135V1F8_9PEZI</name>
<protein>
    <submittedName>
        <fullName evidence="2">Uncharacterized protein</fullName>
    </submittedName>
</protein>
<keyword evidence="3" id="KW-1185">Reference proteome</keyword>
<comment type="caution">
    <text evidence="2">The sequence shown here is derived from an EMBL/GenBank/DDBJ whole genome shotgun (WGS) entry which is preliminary data.</text>
</comment>
<evidence type="ECO:0000256" key="1">
    <source>
        <dbReference type="SAM" id="MobiDB-lite"/>
    </source>
</evidence>
<feature type="compositionally biased region" description="Basic and acidic residues" evidence="1">
    <location>
        <begin position="193"/>
        <end position="205"/>
    </location>
</feature>
<evidence type="ECO:0000313" key="2">
    <source>
        <dbReference type="EMBL" id="KXH66500.1"/>
    </source>
</evidence>
<dbReference type="Proteomes" id="UP000070121">
    <property type="component" value="Unassembled WGS sequence"/>
</dbReference>
<reference evidence="2 3" key="1">
    <citation type="submission" date="2014-02" db="EMBL/GenBank/DDBJ databases">
        <title>The genome sequence of Colletotrichum salicis CBS 607.94.</title>
        <authorList>
            <person name="Baroncelli R."/>
            <person name="Thon M.R."/>
        </authorList>
    </citation>
    <scope>NUCLEOTIDE SEQUENCE [LARGE SCALE GENOMIC DNA]</scope>
    <source>
        <strain evidence="2 3">CBS 607.94</strain>
    </source>
</reference>
<feature type="region of interest" description="Disordered" evidence="1">
    <location>
        <begin position="1"/>
        <end position="92"/>
    </location>
</feature>